<dbReference type="CDD" id="cd00093">
    <property type="entry name" value="HTH_XRE"/>
    <property type="match status" value="1"/>
</dbReference>
<feature type="domain" description="HD" evidence="4">
    <location>
        <begin position="217"/>
        <end position="339"/>
    </location>
</feature>
<dbReference type="SUPFAM" id="SSF109604">
    <property type="entry name" value="HD-domain/PDEase-like"/>
    <property type="match status" value="1"/>
</dbReference>
<name>A0A563EHX1_9PSEU</name>
<keyword evidence="1" id="KW-0479">Metal-binding</keyword>
<dbReference type="GO" id="GO:0003677">
    <property type="term" value="F:DNA binding"/>
    <property type="evidence" value="ECO:0007669"/>
    <property type="project" value="InterPro"/>
</dbReference>
<evidence type="ECO:0000313" key="6">
    <source>
        <dbReference type="Proteomes" id="UP000316639"/>
    </source>
</evidence>
<dbReference type="SUPFAM" id="SSF47413">
    <property type="entry name" value="lambda repressor-like DNA-binding domains"/>
    <property type="match status" value="1"/>
</dbReference>
<organism evidence="5 6">
    <name type="scientific">Lentzea tibetensis</name>
    <dbReference type="NCBI Taxonomy" id="2591470"/>
    <lineage>
        <taxon>Bacteria</taxon>
        <taxon>Bacillati</taxon>
        <taxon>Actinomycetota</taxon>
        <taxon>Actinomycetes</taxon>
        <taxon>Pseudonocardiales</taxon>
        <taxon>Pseudonocardiaceae</taxon>
        <taxon>Lentzea</taxon>
    </lineage>
</organism>
<evidence type="ECO:0000256" key="3">
    <source>
        <dbReference type="SAM" id="MobiDB-lite"/>
    </source>
</evidence>
<dbReference type="GO" id="GO:0046872">
    <property type="term" value="F:metal ion binding"/>
    <property type="evidence" value="ECO:0007669"/>
    <property type="project" value="UniProtKB-KW"/>
</dbReference>
<feature type="compositionally biased region" description="Basic and acidic residues" evidence="3">
    <location>
        <begin position="317"/>
        <end position="341"/>
    </location>
</feature>
<dbReference type="PANTHER" id="PTHR11845">
    <property type="entry name" value="5'-DEOXYNUCLEOTIDASE HDDC2"/>
    <property type="match status" value="1"/>
</dbReference>
<dbReference type="AlphaFoldDB" id="A0A563EHX1"/>
<dbReference type="InterPro" id="IPR010982">
    <property type="entry name" value="Lambda_DNA-bd_dom_sf"/>
</dbReference>
<sequence>MHSGDWGFWTGAETKALRQAMRLSVRNFAAHLGVDARTVTKWENQGASIELLPVTQEIMDTTLARSSDEVKARFNQLTAESRDESAANISPIVRGHDPIRRSMSSRSQHAPTPRNESPGESRRTAPPSTSTARAAPRHSEATMLPSQATLTSTIVNIDPSDQAPPSTSSTTAVVQGEQTHESECPRATWTSRLPRQEYRMSPSSQDAAIVRYAYEAGYLKRTPRAGWQLASVPHLESVAEHSFRVGIVAYIIAVHESANPDRAAALSLFHDMPETRIGDIPSVGKRYVSTSDPRQVAHDQAEGLPDALARHITALVDEHESAKRPDASPEARCSRDADKPRVPAAGS</sequence>
<proteinExistence type="predicted"/>
<dbReference type="Proteomes" id="UP000316639">
    <property type="component" value="Unassembled WGS sequence"/>
</dbReference>
<protein>
    <submittedName>
        <fullName evidence="5">HD domain-containing protein</fullName>
    </submittedName>
</protein>
<dbReference type="InterPro" id="IPR039356">
    <property type="entry name" value="YfbR/HDDC2"/>
</dbReference>
<dbReference type="Gene3D" id="1.10.3210.10">
    <property type="entry name" value="Hypothetical protein af1432"/>
    <property type="match status" value="1"/>
</dbReference>
<evidence type="ECO:0000313" key="5">
    <source>
        <dbReference type="EMBL" id="TWP46071.1"/>
    </source>
</evidence>
<comment type="caution">
    <text evidence="5">The sequence shown here is derived from an EMBL/GenBank/DDBJ whole genome shotgun (WGS) entry which is preliminary data.</text>
</comment>
<reference evidence="5 6" key="1">
    <citation type="submission" date="2019-07" db="EMBL/GenBank/DDBJ databases">
        <title>Lentzea xizangensis sp. nov., isolated from Qinghai-Tibetan Plateau Soils.</title>
        <authorList>
            <person name="Huang J."/>
        </authorList>
    </citation>
    <scope>NUCLEOTIDE SEQUENCE [LARGE SCALE GENOMIC DNA]</scope>
    <source>
        <strain evidence="5 6">FXJ1.1311</strain>
    </source>
</reference>
<dbReference type="Gene3D" id="1.10.260.40">
    <property type="entry name" value="lambda repressor-like DNA-binding domains"/>
    <property type="match status" value="1"/>
</dbReference>
<keyword evidence="6" id="KW-1185">Reference proteome</keyword>
<dbReference type="InterPro" id="IPR001387">
    <property type="entry name" value="Cro/C1-type_HTH"/>
</dbReference>
<dbReference type="Pfam" id="PF13023">
    <property type="entry name" value="HD_3"/>
    <property type="match status" value="1"/>
</dbReference>
<dbReference type="OrthoDB" id="9786155at2"/>
<evidence type="ECO:0000256" key="2">
    <source>
        <dbReference type="ARBA" id="ARBA00022801"/>
    </source>
</evidence>
<dbReference type="EMBL" id="VOBR01000036">
    <property type="protein sequence ID" value="TWP46071.1"/>
    <property type="molecule type" value="Genomic_DNA"/>
</dbReference>
<keyword evidence="2" id="KW-0378">Hydrolase</keyword>
<accession>A0A563EHX1</accession>
<dbReference type="InterPro" id="IPR006674">
    <property type="entry name" value="HD_domain"/>
</dbReference>
<feature type="compositionally biased region" description="Polar residues" evidence="3">
    <location>
        <begin position="163"/>
        <end position="177"/>
    </location>
</feature>
<dbReference type="PANTHER" id="PTHR11845:SF13">
    <property type="entry name" value="5'-DEOXYNUCLEOTIDASE HDDC2"/>
    <property type="match status" value="1"/>
</dbReference>
<feature type="compositionally biased region" description="Polar residues" evidence="3">
    <location>
        <begin position="144"/>
        <end position="155"/>
    </location>
</feature>
<evidence type="ECO:0000256" key="1">
    <source>
        <dbReference type="ARBA" id="ARBA00022723"/>
    </source>
</evidence>
<dbReference type="GO" id="GO:0002953">
    <property type="term" value="F:5'-deoxynucleotidase activity"/>
    <property type="evidence" value="ECO:0007669"/>
    <property type="project" value="InterPro"/>
</dbReference>
<evidence type="ECO:0000259" key="4">
    <source>
        <dbReference type="Pfam" id="PF13023"/>
    </source>
</evidence>
<gene>
    <name evidence="5" type="ORF">FKR81_37525</name>
</gene>
<feature type="region of interest" description="Disordered" evidence="3">
    <location>
        <begin position="317"/>
        <end position="347"/>
    </location>
</feature>
<feature type="compositionally biased region" description="Low complexity" evidence="3">
    <location>
        <begin position="124"/>
        <end position="134"/>
    </location>
</feature>
<feature type="region of interest" description="Disordered" evidence="3">
    <location>
        <begin position="76"/>
        <end position="186"/>
    </location>
</feature>
<dbReference type="GO" id="GO:0005737">
    <property type="term" value="C:cytoplasm"/>
    <property type="evidence" value="ECO:0007669"/>
    <property type="project" value="TreeGrafter"/>
</dbReference>